<evidence type="ECO:0000313" key="2">
    <source>
        <dbReference type="Proteomes" id="UP000015103"/>
    </source>
</evidence>
<dbReference type="STRING" id="13249.T1HHX1"/>
<name>T1HHX1_RHOPR</name>
<dbReference type="EnsemblMetazoa" id="RPRC003644-RA">
    <property type="protein sequence ID" value="RPRC003644-PA"/>
    <property type="gene ID" value="RPRC003644"/>
</dbReference>
<dbReference type="EMBL" id="ACPB03018543">
    <property type="status" value="NOT_ANNOTATED_CDS"/>
    <property type="molecule type" value="Genomic_DNA"/>
</dbReference>
<evidence type="ECO:0000313" key="1">
    <source>
        <dbReference type="EnsemblMetazoa" id="RPRC003644-PA"/>
    </source>
</evidence>
<sequence>MMESTKKSLVVLGEQITTLGGEVPPGDLDKLDSLPKRLSSVTLKTVSKTDKGTSPTALKEVIPDIVIKLQEEKKSLLAEIKKLQEENAYKIAWCSKSMDEMKNLENSSDLTDIKCKEALTRQSDLGHKLQECDKSIRELVSINREVNLCRTNLSKLKNELIEEKTKLEAERNSKQELESKLNQELTTERGKFKAEKVKRETLQSQLAKANNEKNLACQEKNELIQRLKEAQERLLFLDHTLETDGDRLQHMLQFLNEQEAVIKKSEAAIAELNEAKNNLENQIIEMDAGSKTAHTSVVEMSKQLLSKDEQLSKIKSQRDKAIRENTALSELLHFLAALNCFDISAVNFDEIINDPNAMVEIKEKVVKELCRKPSSTITESLVREQAEQIKEQAVNIQKFKEEVKQQSERIQELTTSLNIKENEIIYLKAENNQQFKRMKILENVQQNEEQRVQQIEQQTERSMVDEKENETKEISIGSTGNKVTKDKLLTMLVAKSTALARMESKVKQLELVHSMCARRRARGESRIAQLESILQNDPSCWGNVISN</sequence>
<reference evidence="1" key="1">
    <citation type="submission" date="2015-05" db="UniProtKB">
        <authorList>
            <consortium name="EnsemblMetazoa"/>
        </authorList>
    </citation>
    <scope>IDENTIFICATION</scope>
</reference>
<dbReference type="HOGENOM" id="CLU_498129_0_0_1"/>
<accession>T1HHX1</accession>
<dbReference type="VEuPathDB" id="VectorBase:RPRC003644"/>
<dbReference type="Proteomes" id="UP000015103">
    <property type="component" value="Unassembled WGS sequence"/>
</dbReference>
<dbReference type="AlphaFoldDB" id="T1HHX1"/>
<proteinExistence type="predicted"/>
<dbReference type="InParanoid" id="T1HHX1"/>
<protein>
    <submittedName>
        <fullName evidence="1">Uncharacterized protein</fullName>
    </submittedName>
</protein>
<dbReference type="EMBL" id="ACPB03018542">
    <property type="status" value="NOT_ANNOTATED_CDS"/>
    <property type="molecule type" value="Genomic_DNA"/>
</dbReference>
<organism evidence="1 2">
    <name type="scientific">Rhodnius prolixus</name>
    <name type="common">Triatomid bug</name>
    <dbReference type="NCBI Taxonomy" id="13249"/>
    <lineage>
        <taxon>Eukaryota</taxon>
        <taxon>Metazoa</taxon>
        <taxon>Ecdysozoa</taxon>
        <taxon>Arthropoda</taxon>
        <taxon>Hexapoda</taxon>
        <taxon>Insecta</taxon>
        <taxon>Pterygota</taxon>
        <taxon>Neoptera</taxon>
        <taxon>Paraneoptera</taxon>
        <taxon>Hemiptera</taxon>
        <taxon>Heteroptera</taxon>
        <taxon>Panheteroptera</taxon>
        <taxon>Cimicomorpha</taxon>
        <taxon>Reduviidae</taxon>
        <taxon>Triatominae</taxon>
        <taxon>Rhodnius</taxon>
    </lineage>
</organism>
<keyword evidence="2" id="KW-1185">Reference proteome</keyword>